<protein>
    <recommendedName>
        <fullName evidence="9">C2H2-type domain-containing protein</fullName>
    </recommendedName>
</protein>
<accession>A0A8H5TRK1</accession>
<comment type="subcellular location">
    <subcellularLocation>
        <location evidence="1">Nucleus</location>
    </subcellularLocation>
</comment>
<keyword evidence="6" id="KW-0539">Nucleus</keyword>
<dbReference type="PROSITE" id="PS00028">
    <property type="entry name" value="ZINC_FINGER_C2H2_1"/>
    <property type="match status" value="2"/>
</dbReference>
<evidence type="ECO:0000256" key="4">
    <source>
        <dbReference type="ARBA" id="ARBA00022771"/>
    </source>
</evidence>
<dbReference type="OrthoDB" id="8117402at2759"/>
<feature type="domain" description="C2H2-type" evidence="9">
    <location>
        <begin position="241"/>
        <end position="272"/>
    </location>
</feature>
<dbReference type="GO" id="GO:0000978">
    <property type="term" value="F:RNA polymerase II cis-regulatory region sequence-specific DNA binding"/>
    <property type="evidence" value="ECO:0007669"/>
    <property type="project" value="TreeGrafter"/>
</dbReference>
<evidence type="ECO:0000256" key="1">
    <source>
        <dbReference type="ARBA" id="ARBA00004123"/>
    </source>
</evidence>
<evidence type="ECO:0000256" key="8">
    <source>
        <dbReference type="SAM" id="MobiDB-lite"/>
    </source>
</evidence>
<dbReference type="PANTHER" id="PTHR24388">
    <property type="entry name" value="ZINC FINGER PROTEIN"/>
    <property type="match status" value="1"/>
</dbReference>
<dbReference type="Gene3D" id="3.30.160.60">
    <property type="entry name" value="Classic Zinc Finger"/>
    <property type="match status" value="2"/>
</dbReference>
<keyword evidence="2" id="KW-0479">Metal-binding</keyword>
<dbReference type="EMBL" id="JAAGWQ010000049">
    <property type="protein sequence ID" value="KAF5674203.1"/>
    <property type="molecule type" value="Genomic_DNA"/>
</dbReference>
<keyword evidence="3" id="KW-0677">Repeat</keyword>
<feature type="region of interest" description="Disordered" evidence="8">
    <location>
        <begin position="325"/>
        <end position="362"/>
    </location>
</feature>
<evidence type="ECO:0000256" key="3">
    <source>
        <dbReference type="ARBA" id="ARBA00022737"/>
    </source>
</evidence>
<evidence type="ECO:0000259" key="9">
    <source>
        <dbReference type="PROSITE" id="PS50157"/>
    </source>
</evidence>
<proteinExistence type="predicted"/>
<evidence type="ECO:0000256" key="5">
    <source>
        <dbReference type="ARBA" id="ARBA00022833"/>
    </source>
</evidence>
<dbReference type="GO" id="GO:0005634">
    <property type="term" value="C:nucleus"/>
    <property type="evidence" value="ECO:0007669"/>
    <property type="project" value="UniProtKB-SubCell"/>
</dbReference>
<sequence>MQSGTLFDGTFWCEPCNRTFKTWELLHNHKGKMSDAGKKDHIHCKICSANFETQEAHAIHLQREHPQAQNLHCPACKKGPFARVGGLMSHVQNECPSLSSRVIEDLRKQKSEFSHSLQLATNQPTKSDFKNYMPPANTTSDIWNVQGETSPFLLEQKQFPQLDAPGSDTQQRNKENIKGNEWNKGKNLFPSAPVAQRPTQQQLQNATAPNARAAYDLLSTHNPNHPNFNVGRYYCTFTDKFNCPVGRCGKTFKSGSGLLAHLNSEAHSETKYRCPYCLNTFGSLLSITQHAESSGNRCRIRETDAYKPYMNQLLAGMVDVAEEGHEDGTPKFEMSKDFKPHGQEPKVNPKTTGENPFGDIEW</sequence>
<comment type="caution">
    <text evidence="10">The sequence shown here is derived from an EMBL/GenBank/DDBJ whole genome shotgun (WGS) entry which is preliminary data.</text>
</comment>
<dbReference type="InterPro" id="IPR013087">
    <property type="entry name" value="Znf_C2H2_type"/>
</dbReference>
<dbReference type="InterPro" id="IPR050527">
    <property type="entry name" value="Snail/Krueppel_Znf"/>
</dbReference>
<dbReference type="PROSITE" id="PS50157">
    <property type="entry name" value="ZINC_FINGER_C2H2_2"/>
    <property type="match status" value="2"/>
</dbReference>
<dbReference type="SMART" id="SM00355">
    <property type="entry name" value="ZnF_C2H2"/>
    <property type="match status" value="3"/>
</dbReference>
<dbReference type="GO" id="GO:0000981">
    <property type="term" value="F:DNA-binding transcription factor activity, RNA polymerase II-specific"/>
    <property type="evidence" value="ECO:0007669"/>
    <property type="project" value="TreeGrafter"/>
</dbReference>
<dbReference type="AlphaFoldDB" id="A0A8H5TRK1"/>
<dbReference type="Pfam" id="PF12874">
    <property type="entry name" value="zf-met"/>
    <property type="match status" value="2"/>
</dbReference>
<keyword evidence="11" id="KW-1185">Reference proteome</keyword>
<evidence type="ECO:0000256" key="6">
    <source>
        <dbReference type="ARBA" id="ARBA00023242"/>
    </source>
</evidence>
<evidence type="ECO:0000256" key="7">
    <source>
        <dbReference type="PROSITE-ProRule" id="PRU00042"/>
    </source>
</evidence>
<dbReference type="GO" id="GO:0008270">
    <property type="term" value="F:zinc ion binding"/>
    <property type="evidence" value="ECO:0007669"/>
    <property type="project" value="UniProtKB-KW"/>
</dbReference>
<evidence type="ECO:0000256" key="2">
    <source>
        <dbReference type="ARBA" id="ARBA00022723"/>
    </source>
</evidence>
<name>A0A8H5TRK1_FUSHE</name>
<dbReference type="PANTHER" id="PTHR24388:SF54">
    <property type="entry name" value="PROTEIN ESCARGOT"/>
    <property type="match status" value="1"/>
</dbReference>
<evidence type="ECO:0000313" key="11">
    <source>
        <dbReference type="Proteomes" id="UP000567885"/>
    </source>
</evidence>
<gene>
    <name evidence="10" type="ORF">FHETE_3036</name>
</gene>
<feature type="domain" description="C2H2-type" evidence="9">
    <location>
        <begin position="11"/>
        <end position="40"/>
    </location>
</feature>
<keyword evidence="4 7" id="KW-0863">Zinc-finger</keyword>
<keyword evidence="5" id="KW-0862">Zinc</keyword>
<organism evidence="10 11">
    <name type="scientific">Fusarium heterosporum</name>
    <dbReference type="NCBI Taxonomy" id="42747"/>
    <lineage>
        <taxon>Eukaryota</taxon>
        <taxon>Fungi</taxon>
        <taxon>Dikarya</taxon>
        <taxon>Ascomycota</taxon>
        <taxon>Pezizomycotina</taxon>
        <taxon>Sordariomycetes</taxon>
        <taxon>Hypocreomycetidae</taxon>
        <taxon>Hypocreales</taxon>
        <taxon>Nectriaceae</taxon>
        <taxon>Fusarium</taxon>
        <taxon>Fusarium heterosporum species complex</taxon>
    </lineage>
</organism>
<feature type="compositionally biased region" description="Basic and acidic residues" evidence="8">
    <location>
        <begin position="325"/>
        <end position="344"/>
    </location>
</feature>
<reference evidence="10 11" key="1">
    <citation type="submission" date="2020-05" db="EMBL/GenBank/DDBJ databases">
        <title>Identification and distribution of gene clusters putatively required for synthesis of sphingolipid metabolism inhibitors in phylogenetically diverse species of the filamentous fungus Fusarium.</title>
        <authorList>
            <person name="Kim H.-S."/>
            <person name="Busman M."/>
            <person name="Brown D.W."/>
            <person name="Divon H."/>
            <person name="Uhlig S."/>
            <person name="Proctor R.H."/>
        </authorList>
    </citation>
    <scope>NUCLEOTIDE SEQUENCE [LARGE SCALE GENOMIC DNA]</scope>
    <source>
        <strain evidence="10 11">NRRL 20693</strain>
    </source>
</reference>
<evidence type="ECO:0000313" key="10">
    <source>
        <dbReference type="EMBL" id="KAF5674203.1"/>
    </source>
</evidence>
<dbReference type="Proteomes" id="UP000567885">
    <property type="component" value="Unassembled WGS sequence"/>
</dbReference>